<comment type="subunit">
    <text evidence="5">Monomer.</text>
</comment>
<keyword evidence="7" id="KW-0479">Metal-binding</keyword>
<comment type="similarity">
    <text evidence="4">Belongs to the metallo-beta-lactamase superfamily. Class-B beta-lactamase family.</text>
</comment>
<evidence type="ECO:0000256" key="2">
    <source>
        <dbReference type="ARBA" id="ARBA00001947"/>
    </source>
</evidence>
<dbReference type="Pfam" id="PF00753">
    <property type="entry name" value="Lactamase_B"/>
    <property type="match status" value="1"/>
</dbReference>
<evidence type="ECO:0000313" key="13">
    <source>
        <dbReference type="EMBL" id="AKS41558.1"/>
    </source>
</evidence>
<dbReference type="PROSITE" id="PS00743">
    <property type="entry name" value="BETA_LACTAMASE_B_1"/>
    <property type="match status" value="1"/>
</dbReference>
<dbReference type="InterPro" id="IPR001018">
    <property type="entry name" value="Beta-lactamase_class-B_CS"/>
</dbReference>
<dbReference type="GO" id="GO:0008800">
    <property type="term" value="F:beta-lactamase activity"/>
    <property type="evidence" value="ECO:0007669"/>
    <property type="project" value="UniProtKB-EC"/>
</dbReference>
<evidence type="ECO:0000313" key="14">
    <source>
        <dbReference type="Proteomes" id="UP000066624"/>
    </source>
</evidence>
<dbReference type="InterPro" id="IPR050855">
    <property type="entry name" value="NDM-1-like"/>
</dbReference>
<dbReference type="STRING" id="1579979.WM2015_1184"/>
<keyword evidence="14" id="KW-1185">Reference proteome</keyword>
<dbReference type="OrthoDB" id="420651at2"/>
<evidence type="ECO:0000256" key="5">
    <source>
        <dbReference type="ARBA" id="ARBA00011245"/>
    </source>
</evidence>
<comment type="subcellular location">
    <subcellularLocation>
        <location evidence="3">Periplasm</location>
    </subcellularLocation>
</comment>
<evidence type="ECO:0000256" key="4">
    <source>
        <dbReference type="ARBA" id="ARBA00005250"/>
    </source>
</evidence>
<dbReference type="PANTHER" id="PTHR42951:SF4">
    <property type="entry name" value="ACYL-COENZYME A THIOESTERASE MBLAC2"/>
    <property type="match status" value="1"/>
</dbReference>
<comment type="catalytic activity">
    <reaction evidence="1">
        <text>a beta-lactam + H2O = a substituted beta-amino acid</text>
        <dbReference type="Rhea" id="RHEA:20401"/>
        <dbReference type="ChEBI" id="CHEBI:15377"/>
        <dbReference type="ChEBI" id="CHEBI:35627"/>
        <dbReference type="ChEBI" id="CHEBI:140347"/>
        <dbReference type="EC" id="3.5.2.6"/>
    </reaction>
</comment>
<proteinExistence type="inferred from homology"/>
<evidence type="ECO:0000256" key="3">
    <source>
        <dbReference type="ARBA" id="ARBA00004418"/>
    </source>
</evidence>
<dbReference type="EC" id="3.5.2.6" evidence="6"/>
<evidence type="ECO:0000256" key="1">
    <source>
        <dbReference type="ARBA" id="ARBA00001526"/>
    </source>
</evidence>
<evidence type="ECO:0000256" key="7">
    <source>
        <dbReference type="ARBA" id="ARBA00022723"/>
    </source>
</evidence>
<dbReference type="InterPro" id="IPR036866">
    <property type="entry name" value="RibonucZ/Hydroxyglut_hydro"/>
</dbReference>
<keyword evidence="11" id="KW-0862">Zinc</keyword>
<protein>
    <recommendedName>
        <fullName evidence="6">beta-lactamase</fullName>
        <ecNumber evidence="6">3.5.2.6</ecNumber>
    </recommendedName>
</protein>
<gene>
    <name evidence="13" type="ORF">WM2015_1184</name>
</gene>
<dbReference type="GO" id="GO:0008270">
    <property type="term" value="F:zinc ion binding"/>
    <property type="evidence" value="ECO:0007669"/>
    <property type="project" value="InterPro"/>
</dbReference>
<evidence type="ECO:0000256" key="6">
    <source>
        <dbReference type="ARBA" id="ARBA00012865"/>
    </source>
</evidence>
<dbReference type="InterPro" id="IPR001279">
    <property type="entry name" value="Metallo-B-lactamas"/>
</dbReference>
<dbReference type="SUPFAM" id="SSF56281">
    <property type="entry name" value="Metallo-hydrolase/oxidoreductase"/>
    <property type="match status" value="1"/>
</dbReference>
<keyword evidence="9" id="KW-0574">Periplasm</keyword>
<name>A0A0K0XV50_9GAMM</name>
<keyword evidence="10" id="KW-0378">Hydrolase</keyword>
<dbReference type="GO" id="GO:0042597">
    <property type="term" value="C:periplasmic space"/>
    <property type="evidence" value="ECO:0007669"/>
    <property type="project" value="UniProtKB-SubCell"/>
</dbReference>
<dbReference type="RefSeq" id="WP_049725194.1">
    <property type="nucleotide sequence ID" value="NZ_CP012154.1"/>
</dbReference>
<dbReference type="GO" id="GO:0046677">
    <property type="term" value="P:response to antibiotic"/>
    <property type="evidence" value="ECO:0007669"/>
    <property type="project" value="UniProtKB-KW"/>
</dbReference>
<dbReference type="SMART" id="SM00849">
    <property type="entry name" value="Lactamase_B"/>
    <property type="match status" value="1"/>
</dbReference>
<dbReference type="CDD" id="cd16282">
    <property type="entry name" value="metallo-hydrolase-like_MBL-fold"/>
    <property type="match status" value="1"/>
</dbReference>
<sequence>MHPKRTLLAMTLLLASPLTFAQGMDEVEIGVVELRESVFMLTGRGGNIGLVVTEDGAFLVDDQYAPLTDRIVAAVESVTDQPIRFVLNTHWHGDHTGGNENLAERGTLVVAHDNVRERMSSEQVMEFFDRTVPASPDAALPVVTFNDAITFHLGEHTIEAFHVAHAHTDGDSIVRLPEVNVIHAGDVIFYGLYPFIDGESGGSLPGLIAAVDRIAEAVDEDTIIIPGHGPLMGQRQLGQYRDMLATVHERLRARVDAGEDLETILAADITAEYDNFWGAGFLPPERWVELLYTNMTREASAGHGHAH</sequence>
<dbReference type="Proteomes" id="UP000066624">
    <property type="component" value="Chromosome"/>
</dbReference>
<evidence type="ECO:0000256" key="10">
    <source>
        <dbReference type="ARBA" id="ARBA00022801"/>
    </source>
</evidence>
<comment type="cofactor">
    <cofactor evidence="2">
        <name>Zn(2+)</name>
        <dbReference type="ChEBI" id="CHEBI:29105"/>
    </cofactor>
</comment>
<dbReference type="PANTHER" id="PTHR42951">
    <property type="entry name" value="METALLO-BETA-LACTAMASE DOMAIN-CONTAINING"/>
    <property type="match status" value="1"/>
</dbReference>
<reference evidence="13 14" key="1">
    <citation type="submission" date="2015-07" db="EMBL/GenBank/DDBJ databases">
        <authorList>
            <person name="Noorani M."/>
        </authorList>
    </citation>
    <scope>NUCLEOTIDE SEQUENCE [LARGE SCALE GENOMIC DNA]</scope>
    <source>
        <strain evidence="13 14">KCTC 42284</strain>
    </source>
</reference>
<evidence type="ECO:0000256" key="12">
    <source>
        <dbReference type="ARBA" id="ARBA00023251"/>
    </source>
</evidence>
<dbReference type="GO" id="GO:0017001">
    <property type="term" value="P:antibiotic catabolic process"/>
    <property type="evidence" value="ECO:0007669"/>
    <property type="project" value="InterPro"/>
</dbReference>
<keyword evidence="8" id="KW-0732">Signal</keyword>
<evidence type="ECO:0000256" key="8">
    <source>
        <dbReference type="ARBA" id="ARBA00022729"/>
    </source>
</evidence>
<evidence type="ECO:0000256" key="11">
    <source>
        <dbReference type="ARBA" id="ARBA00022833"/>
    </source>
</evidence>
<organism evidence="13 14">
    <name type="scientific">Wenzhouxiangella marina</name>
    <dbReference type="NCBI Taxonomy" id="1579979"/>
    <lineage>
        <taxon>Bacteria</taxon>
        <taxon>Pseudomonadati</taxon>
        <taxon>Pseudomonadota</taxon>
        <taxon>Gammaproteobacteria</taxon>
        <taxon>Chromatiales</taxon>
        <taxon>Wenzhouxiangellaceae</taxon>
        <taxon>Wenzhouxiangella</taxon>
    </lineage>
</organism>
<dbReference type="Gene3D" id="3.60.15.10">
    <property type="entry name" value="Ribonuclease Z/Hydroxyacylglutathione hydrolase-like"/>
    <property type="match status" value="1"/>
</dbReference>
<accession>A0A0K0XV50</accession>
<dbReference type="EMBL" id="CP012154">
    <property type="protein sequence ID" value="AKS41558.1"/>
    <property type="molecule type" value="Genomic_DNA"/>
</dbReference>
<dbReference type="KEGG" id="wma:WM2015_1184"/>
<evidence type="ECO:0000256" key="9">
    <source>
        <dbReference type="ARBA" id="ARBA00022764"/>
    </source>
</evidence>
<keyword evidence="12" id="KW-0046">Antibiotic resistance</keyword>
<dbReference type="AlphaFoldDB" id="A0A0K0XV50"/>